<reference evidence="1 2" key="1">
    <citation type="submission" date="2019-07" db="EMBL/GenBank/DDBJ databases">
        <title>Whole genome shotgun sequence of Skermanella aerolata NBRC 106429.</title>
        <authorList>
            <person name="Hosoyama A."/>
            <person name="Uohara A."/>
            <person name="Ohji S."/>
            <person name="Ichikawa N."/>
        </authorList>
    </citation>
    <scope>NUCLEOTIDE SEQUENCE [LARGE SCALE GENOMIC DNA]</scope>
    <source>
        <strain evidence="1 2">NBRC 106429</strain>
    </source>
</reference>
<dbReference type="Proteomes" id="UP000321523">
    <property type="component" value="Unassembled WGS sequence"/>
</dbReference>
<evidence type="ECO:0000313" key="2">
    <source>
        <dbReference type="Proteomes" id="UP000321523"/>
    </source>
</evidence>
<dbReference type="AlphaFoldDB" id="A0A512E271"/>
<organism evidence="1 2">
    <name type="scientific">Skermanella aerolata</name>
    <dbReference type="NCBI Taxonomy" id="393310"/>
    <lineage>
        <taxon>Bacteria</taxon>
        <taxon>Pseudomonadati</taxon>
        <taxon>Pseudomonadota</taxon>
        <taxon>Alphaproteobacteria</taxon>
        <taxon>Rhodospirillales</taxon>
        <taxon>Azospirillaceae</taxon>
        <taxon>Skermanella</taxon>
    </lineage>
</organism>
<comment type="caution">
    <text evidence="1">The sequence shown here is derived from an EMBL/GenBank/DDBJ whole genome shotgun (WGS) entry which is preliminary data.</text>
</comment>
<dbReference type="EMBL" id="BJYZ01000051">
    <property type="protein sequence ID" value="GEO42812.1"/>
    <property type="molecule type" value="Genomic_DNA"/>
</dbReference>
<proteinExistence type="predicted"/>
<gene>
    <name evidence="1" type="ORF">SAE02_69600</name>
</gene>
<keyword evidence="2" id="KW-1185">Reference proteome</keyword>
<name>A0A512E271_9PROT</name>
<evidence type="ECO:0000313" key="1">
    <source>
        <dbReference type="EMBL" id="GEO42812.1"/>
    </source>
</evidence>
<protein>
    <submittedName>
        <fullName evidence="1">Uncharacterized protein</fullName>
    </submittedName>
</protein>
<accession>A0A512E271</accession>
<sequence length="59" mass="6489">MKKNAVIYLPPDEDATDLWQVVTAALRSAGITYPRSAPMPAQPFKPKHVLPVLLSSEEV</sequence>